<sequence>MQNSSANQSLSSHPALLAKSAAELERIWRAIGDSTTSPDLREIIRQERRARGDRTPRDSPLTEDDLFIGIARPPTLLRTAPTGRAACAPTSRLTQSPTPVVIATASSAFLMCQPPHRIYSEEQGIAYDFPHWDAPSIVSYSWDGLTFPRPLIFSDNE</sequence>
<evidence type="ECO:0000313" key="3">
    <source>
        <dbReference type="Proteomes" id="UP001218188"/>
    </source>
</evidence>
<feature type="region of interest" description="Disordered" evidence="1">
    <location>
        <begin position="45"/>
        <end position="65"/>
    </location>
</feature>
<dbReference type="EMBL" id="JARJCM010000101">
    <property type="protein sequence ID" value="KAJ7029472.1"/>
    <property type="molecule type" value="Genomic_DNA"/>
</dbReference>
<reference evidence="2" key="1">
    <citation type="submission" date="2023-03" db="EMBL/GenBank/DDBJ databases">
        <title>Massive genome expansion in bonnet fungi (Mycena s.s.) driven by repeated elements and novel gene families across ecological guilds.</title>
        <authorList>
            <consortium name="Lawrence Berkeley National Laboratory"/>
            <person name="Harder C.B."/>
            <person name="Miyauchi S."/>
            <person name="Viragh M."/>
            <person name="Kuo A."/>
            <person name="Thoen E."/>
            <person name="Andreopoulos B."/>
            <person name="Lu D."/>
            <person name="Skrede I."/>
            <person name="Drula E."/>
            <person name="Henrissat B."/>
            <person name="Morin E."/>
            <person name="Kohler A."/>
            <person name="Barry K."/>
            <person name="LaButti K."/>
            <person name="Morin E."/>
            <person name="Salamov A."/>
            <person name="Lipzen A."/>
            <person name="Mereny Z."/>
            <person name="Hegedus B."/>
            <person name="Baldrian P."/>
            <person name="Stursova M."/>
            <person name="Weitz H."/>
            <person name="Taylor A."/>
            <person name="Grigoriev I.V."/>
            <person name="Nagy L.G."/>
            <person name="Martin F."/>
            <person name="Kauserud H."/>
        </authorList>
    </citation>
    <scope>NUCLEOTIDE SEQUENCE</scope>
    <source>
        <strain evidence="2">CBHHK200</strain>
    </source>
</reference>
<dbReference type="Proteomes" id="UP001218188">
    <property type="component" value="Unassembled WGS sequence"/>
</dbReference>
<keyword evidence="3" id="KW-1185">Reference proteome</keyword>
<evidence type="ECO:0000256" key="1">
    <source>
        <dbReference type="SAM" id="MobiDB-lite"/>
    </source>
</evidence>
<organism evidence="2 3">
    <name type="scientific">Mycena alexandri</name>
    <dbReference type="NCBI Taxonomy" id="1745969"/>
    <lineage>
        <taxon>Eukaryota</taxon>
        <taxon>Fungi</taxon>
        <taxon>Dikarya</taxon>
        <taxon>Basidiomycota</taxon>
        <taxon>Agaricomycotina</taxon>
        <taxon>Agaricomycetes</taxon>
        <taxon>Agaricomycetidae</taxon>
        <taxon>Agaricales</taxon>
        <taxon>Marasmiineae</taxon>
        <taxon>Mycenaceae</taxon>
        <taxon>Mycena</taxon>
    </lineage>
</organism>
<proteinExistence type="predicted"/>
<evidence type="ECO:0000313" key="2">
    <source>
        <dbReference type="EMBL" id="KAJ7029472.1"/>
    </source>
</evidence>
<name>A0AAD6SPK4_9AGAR</name>
<accession>A0AAD6SPK4</accession>
<protein>
    <submittedName>
        <fullName evidence="2">Uncharacterized protein</fullName>
    </submittedName>
</protein>
<comment type="caution">
    <text evidence="2">The sequence shown here is derived from an EMBL/GenBank/DDBJ whole genome shotgun (WGS) entry which is preliminary data.</text>
</comment>
<feature type="compositionally biased region" description="Basic and acidic residues" evidence="1">
    <location>
        <begin position="45"/>
        <end position="57"/>
    </location>
</feature>
<dbReference type="AlphaFoldDB" id="A0AAD6SPK4"/>
<gene>
    <name evidence="2" type="ORF">C8F04DRAFT_1264928</name>
</gene>